<dbReference type="OrthoDB" id="9154019at2"/>
<comment type="caution">
    <text evidence="3">The sequence shown here is derived from an EMBL/GenBank/DDBJ whole genome shotgun (WGS) entry which is preliminary data.</text>
</comment>
<keyword evidence="2" id="KW-0812">Transmembrane</keyword>
<keyword evidence="4" id="KW-1185">Reference proteome</keyword>
<proteinExistence type="predicted"/>
<evidence type="ECO:0008006" key="5">
    <source>
        <dbReference type="Google" id="ProtNLM"/>
    </source>
</evidence>
<evidence type="ECO:0000313" key="4">
    <source>
        <dbReference type="Proteomes" id="UP000301751"/>
    </source>
</evidence>
<dbReference type="Proteomes" id="UP000301751">
    <property type="component" value="Unassembled WGS sequence"/>
</dbReference>
<gene>
    <name evidence="3" type="ORF">AQPW35_19990</name>
</gene>
<reference evidence="4" key="1">
    <citation type="submission" date="2019-03" db="EMBL/GenBank/DDBJ databases">
        <title>Aquabacterium pictum sp.nov., the first bacteriochlorophyll a-containing freshwater bacterium in the genus Aquabacterium of the class Betaproteobacteria.</title>
        <authorList>
            <person name="Hirose S."/>
            <person name="Tank M."/>
            <person name="Hara E."/>
            <person name="Tamaki H."/>
            <person name="Takaichi S."/>
            <person name="Haruta S."/>
            <person name="Hanada S."/>
        </authorList>
    </citation>
    <scope>NUCLEOTIDE SEQUENCE [LARGE SCALE GENOMIC DNA]</scope>
    <source>
        <strain evidence="4">W35</strain>
    </source>
</reference>
<organism evidence="3 4">
    <name type="scientific">Pseudaquabacterium pictum</name>
    <dbReference type="NCBI Taxonomy" id="2315236"/>
    <lineage>
        <taxon>Bacteria</taxon>
        <taxon>Pseudomonadati</taxon>
        <taxon>Pseudomonadota</taxon>
        <taxon>Betaproteobacteria</taxon>
        <taxon>Burkholderiales</taxon>
        <taxon>Sphaerotilaceae</taxon>
        <taxon>Pseudaquabacterium</taxon>
    </lineage>
</organism>
<sequence>MADLADAQTPPASAGQRIAVATAVLAGLLLVGALAWWLKQQLSAPEAPRRQVARISILPDTPPPPPPPPPKDQPKPAPKDDARPPPPTATPQPPAPAPADAPIKMEGAAGTGDSPFAAGPVTSDYQGGRPTVGGTAASAPPPVADRAQARLYANSARGLLRDAIEQHLRSDAAELTAEFTLWLAADGSIQRYALQPGADPRHDSALQAALDDTQRQLRLPRPPAALQPMRFRLTVRPQG</sequence>
<protein>
    <recommendedName>
        <fullName evidence="5">TonB-dependent receptor</fullName>
    </recommendedName>
</protein>
<dbReference type="RefSeq" id="WP_137732674.1">
    <property type="nucleotide sequence ID" value="NZ_BJCL01000004.1"/>
</dbReference>
<feature type="compositionally biased region" description="Basic and acidic residues" evidence="1">
    <location>
        <begin position="72"/>
        <end position="83"/>
    </location>
</feature>
<feature type="compositionally biased region" description="Pro residues" evidence="1">
    <location>
        <begin position="60"/>
        <end position="71"/>
    </location>
</feature>
<keyword evidence="2" id="KW-0472">Membrane</keyword>
<evidence type="ECO:0000256" key="2">
    <source>
        <dbReference type="SAM" id="Phobius"/>
    </source>
</evidence>
<keyword evidence="2" id="KW-1133">Transmembrane helix</keyword>
<evidence type="ECO:0000256" key="1">
    <source>
        <dbReference type="SAM" id="MobiDB-lite"/>
    </source>
</evidence>
<evidence type="ECO:0000313" key="3">
    <source>
        <dbReference type="EMBL" id="GCL62918.1"/>
    </source>
</evidence>
<feature type="compositionally biased region" description="Pro residues" evidence="1">
    <location>
        <begin position="84"/>
        <end position="99"/>
    </location>
</feature>
<accession>A0A480AVV0</accession>
<dbReference type="AlphaFoldDB" id="A0A480AVV0"/>
<feature type="region of interest" description="Disordered" evidence="1">
    <location>
        <begin position="43"/>
        <end position="143"/>
    </location>
</feature>
<name>A0A480AVV0_9BURK</name>
<dbReference type="EMBL" id="BJCL01000004">
    <property type="protein sequence ID" value="GCL62918.1"/>
    <property type="molecule type" value="Genomic_DNA"/>
</dbReference>
<feature type="transmembrane region" description="Helical" evidence="2">
    <location>
        <begin position="18"/>
        <end position="38"/>
    </location>
</feature>